<reference evidence="2" key="1">
    <citation type="submission" date="2022-11" db="UniProtKB">
        <authorList>
            <consortium name="WormBaseParasite"/>
        </authorList>
    </citation>
    <scope>IDENTIFICATION</scope>
</reference>
<name>A0AC34GWB2_9BILA</name>
<proteinExistence type="predicted"/>
<organism evidence="1 2">
    <name type="scientific">Panagrolaimus sp. ES5</name>
    <dbReference type="NCBI Taxonomy" id="591445"/>
    <lineage>
        <taxon>Eukaryota</taxon>
        <taxon>Metazoa</taxon>
        <taxon>Ecdysozoa</taxon>
        <taxon>Nematoda</taxon>
        <taxon>Chromadorea</taxon>
        <taxon>Rhabditida</taxon>
        <taxon>Tylenchina</taxon>
        <taxon>Panagrolaimomorpha</taxon>
        <taxon>Panagrolaimoidea</taxon>
        <taxon>Panagrolaimidae</taxon>
        <taxon>Panagrolaimus</taxon>
    </lineage>
</organism>
<dbReference type="WBParaSite" id="ES5_v2.g9084.t1">
    <property type="protein sequence ID" value="ES5_v2.g9084.t1"/>
    <property type="gene ID" value="ES5_v2.g9084"/>
</dbReference>
<sequence>MASEDIIELEFKVDQLPIQSRQGCRILVSTSQFSQDIEVGKTEKRFDISSITFNEKVKVFFRLGETQEYKVHLLIYRPDSEDIERIAGEATFNLLNVLKQSGTLTTIMPSENFTLNTVPILTVTAQGGTDQMNGTFLQFSGHSLDPRNRHQIAAYFVLSLVPKGNGMPVILYRSEVINKNSPKWKEFIIPTRYFSTSSEGILEFSCYNFNNNTEDSLIGKFSTSFYQLLRGAGAINKYILHCAAGKKKEEMSIELCKIGSNQTVSSFPTFIAAGLQLHFTIGIDFTTNNGNQNEATSLHFQHPHMRSIYGNRLKVVADGLEALSPSSKISLLGFGAKVPPDMQLSQCFAMNGNILNPFCRSVIDVEEYYRRCALSVLFFAPTNYSNVISNVTKQAIAAERSQRNLHFVLVILTNGNASNVGALKDTCDEIVKASKYPISIIFVGIGNAQHPLRLEAGSKFMQIFSPNLKSTDGVPLKRETAVFIDGSDENTVPLLSTQIFNSVSRQMTLFKLNCA</sequence>
<accession>A0AC34GWB2</accession>
<dbReference type="Proteomes" id="UP000887579">
    <property type="component" value="Unplaced"/>
</dbReference>
<evidence type="ECO:0000313" key="1">
    <source>
        <dbReference type="Proteomes" id="UP000887579"/>
    </source>
</evidence>
<evidence type="ECO:0000313" key="2">
    <source>
        <dbReference type="WBParaSite" id="ES5_v2.g9084.t1"/>
    </source>
</evidence>
<protein>
    <submittedName>
        <fullName evidence="2">VWFA domain-containing protein</fullName>
    </submittedName>
</protein>